<evidence type="ECO:0000256" key="15">
    <source>
        <dbReference type="SAM" id="SignalP"/>
    </source>
</evidence>
<dbReference type="Gene3D" id="2.70.150.10">
    <property type="entry name" value="Calcium-transporting ATPase, cytoplasmic transduction domain A"/>
    <property type="match status" value="2"/>
</dbReference>
<feature type="domain" description="CobW C-terminal" evidence="16">
    <location>
        <begin position="483"/>
        <end position="591"/>
    </location>
</feature>
<dbReference type="PRINTS" id="PR00119">
    <property type="entry name" value="CATATPASE"/>
</dbReference>
<dbReference type="SUPFAM" id="SSF90002">
    <property type="entry name" value="Hypothetical protein YjiA, C-terminal domain"/>
    <property type="match status" value="1"/>
</dbReference>
<dbReference type="SFLD" id="SFLDS00003">
    <property type="entry name" value="Haloacid_Dehalogenase"/>
    <property type="match status" value="1"/>
</dbReference>
<comment type="catalytic activity">
    <reaction evidence="12">
        <text>GTP + H2O = GDP + phosphate + H(+)</text>
        <dbReference type="Rhea" id="RHEA:19669"/>
        <dbReference type="ChEBI" id="CHEBI:15377"/>
        <dbReference type="ChEBI" id="CHEBI:15378"/>
        <dbReference type="ChEBI" id="CHEBI:37565"/>
        <dbReference type="ChEBI" id="CHEBI:43474"/>
        <dbReference type="ChEBI" id="CHEBI:58189"/>
    </reaction>
    <physiologicalReaction direction="left-to-right" evidence="12">
        <dbReference type="Rhea" id="RHEA:19670"/>
    </physiologicalReaction>
</comment>
<dbReference type="SUPFAM" id="SSF81660">
    <property type="entry name" value="Metal cation-transporting ATPase, ATP-binding domain N"/>
    <property type="match status" value="1"/>
</dbReference>
<dbReference type="Pfam" id="PF13246">
    <property type="entry name" value="Cation_ATPase"/>
    <property type="match status" value="1"/>
</dbReference>
<feature type="transmembrane region" description="Helical" evidence="14">
    <location>
        <begin position="714"/>
        <end position="732"/>
    </location>
</feature>
<keyword evidence="5" id="KW-0378">Hydrolase</keyword>
<feature type="region of interest" description="Disordered" evidence="13">
    <location>
        <begin position="585"/>
        <end position="614"/>
    </location>
</feature>
<keyword evidence="7" id="KW-1278">Translocase</keyword>
<dbReference type="InterPro" id="IPR001757">
    <property type="entry name" value="P_typ_ATPase"/>
</dbReference>
<gene>
    <name evidence="17" type="ORF">CCMP2556_LOCUS25092</name>
</gene>
<feature type="transmembrane region" description="Helical" evidence="14">
    <location>
        <begin position="680"/>
        <end position="702"/>
    </location>
</feature>
<feature type="transmembrane region" description="Helical" evidence="14">
    <location>
        <begin position="1436"/>
        <end position="1454"/>
    </location>
</feature>
<evidence type="ECO:0000256" key="2">
    <source>
        <dbReference type="ARBA" id="ARBA00022475"/>
    </source>
</evidence>
<evidence type="ECO:0000256" key="9">
    <source>
        <dbReference type="ARBA" id="ARBA00023136"/>
    </source>
</evidence>
<feature type="region of interest" description="Disordered" evidence="13">
    <location>
        <begin position="539"/>
        <end position="566"/>
    </location>
</feature>
<accession>A0ABP0MDK4</accession>
<feature type="compositionally biased region" description="Low complexity" evidence="13">
    <location>
        <begin position="555"/>
        <end position="566"/>
    </location>
</feature>
<dbReference type="SMART" id="SM00833">
    <property type="entry name" value="CobW_C"/>
    <property type="match status" value="1"/>
</dbReference>
<sequence>MQLTSFIIILLMISAIASILVNATGPKAADPLSYTTGTDADRRVRPRHRFDGTSGDPNGAGRQGRGTEFARPRDWRVCAENGLIDHGIIVLINAGIAAWTESKAGDALEALSKMTQANIYVLRDGKEVQVAVPTVVAGDIVVLGTGDVVPADLRLFEAKDFKVSEMALTGRVKMLMDSDSISTLRDRRSGTQELRVAVAMCIFCEKAKSDFGEGGGGELSELTPEQKRQAEECVQLQEQRIPATILTGFLGAGKTTFLNFVLKSLGHGRRIAVVQNEFGSVPIDDQLMLLEKTASETIVMPNGCLCCRVRGDLVDALRRLAHDDGEESPKRMDCLLVECSGLSEVLPVAQTFFSDAFVQASFRLDSVLCVCDVSTFGELEGDAAGGREVAQLLREQLAISDVCLLNKCDLIDSSARDAVVQRVKSVNPGTKVVPCRHGKVNLNQVLKVNSFSLDGAISLDHHFLGGHGHGHGHGGHGHAHALMSSLGLESPKKVQREALEEWLKSVVERLGNDLLRLKGVLLTEGGRLVVQGVGGHIEISDPSERVSEGDGDGAAGANGTAASSSAPASSRLVLIGRVGEEALRRELKEGEPDDVAKTSKVKEKKDGAPEKLTPETMAFSGCSITSGVGMGLVTDTGMRTRIGRIAQLINGDGGAKKTTCFCFPDTSANQTPLQQNLNKLGARIGVLAIVICIGIFIIGWLADRKDPTSSDPKSPAWLYMILVSVTLAVAAIPEGIPLCVTISLPLGFAKLPSAQVDQEVLVRKIAAVETLGSASVICSDKTGTLTEGKMTMVGMYAAGTTYEVTGKGFDPEVGGVMREDGQDGRNDLGVKSNLLTAILCCNTTLSKETDEAGVMKWTPKGNSSGAPIVVAARKAVGITGLRGEYPRVLEVPFSSSRKMMLTVSKVGGSHLCQGGMPLPPGTNYLTVCKGAPNYIIDLCCEQLNPDGSSLVPVKLEKVREKGGKDGGVAKLSDADKSKILKIVDGSMARDRYSARALRVLAIAARPMSKLPYDENNEDVTTDQKFDACRQQLRLMGLVASIDPERDGVPDSVVAARGAGIRVVMITGDYLLTAIAIAKNVTGQLGEGSKTILKSLEDEKTVNILQDTDDVETSAMDCASLRPNGEYLSNQEMDLVTCSTRVFARAKPEEKVWAQGWSISWHQSSTRDKLEIVKSIQRQGQVAAMTGDGVNDAPALNQADIGVAMGIQGTEVAKGASDMVLTDDNFCSIVNAVEKGRAIYSGIQKFVAFIMSVHIAEVMQIFICIVIGIPVMRTPLQILFLILVTDLPPSIALGMEPGEAHILKMRPRPKEEPIVLMWMWLAMIMNGMVLTVVVVAVYIISLIHFCDGEILQANIYDLGKGFQDRLAKAQTVAFISLVWSENIRAYISRSFTNPMWHDILGNKHMQKAIIMAQVCLYVAVLTPYLSDRILGLRGLEIGIFGWALAIAGPVGCFILSESCKLISAWAREP</sequence>
<dbReference type="SUPFAM" id="SSF81653">
    <property type="entry name" value="Calcium ATPase, transduction domain A"/>
    <property type="match status" value="2"/>
</dbReference>
<dbReference type="SFLD" id="SFLDG00002">
    <property type="entry name" value="C1.7:_P-type_atpase_like"/>
    <property type="match status" value="1"/>
</dbReference>
<dbReference type="SUPFAM" id="SSF81665">
    <property type="entry name" value="Calcium ATPase, transmembrane domain M"/>
    <property type="match status" value="1"/>
</dbReference>
<feature type="transmembrane region" description="Helical" evidence="14">
    <location>
        <begin position="1407"/>
        <end position="1424"/>
    </location>
</feature>
<feature type="compositionally biased region" description="Basic and acidic residues" evidence="13">
    <location>
        <begin position="585"/>
        <end position="613"/>
    </location>
</feature>
<keyword evidence="2" id="KW-1003">Cell membrane</keyword>
<dbReference type="Pfam" id="PF07683">
    <property type="entry name" value="CobW_C"/>
    <property type="match status" value="1"/>
</dbReference>
<reference evidence="17 18" key="1">
    <citation type="submission" date="2024-02" db="EMBL/GenBank/DDBJ databases">
        <authorList>
            <person name="Chen Y."/>
            <person name="Shah S."/>
            <person name="Dougan E. K."/>
            <person name="Thang M."/>
            <person name="Chan C."/>
        </authorList>
    </citation>
    <scope>NUCLEOTIDE SEQUENCE [LARGE SCALE GENOMIC DNA]</scope>
</reference>
<name>A0ABP0MDK4_9DINO</name>
<evidence type="ECO:0000256" key="8">
    <source>
        <dbReference type="ARBA" id="ARBA00022989"/>
    </source>
</evidence>
<evidence type="ECO:0000256" key="7">
    <source>
        <dbReference type="ARBA" id="ARBA00022967"/>
    </source>
</evidence>
<dbReference type="InterPro" id="IPR036412">
    <property type="entry name" value="HAD-like_sf"/>
</dbReference>
<dbReference type="Gene3D" id="1.20.1110.10">
    <property type="entry name" value="Calcium-transporting ATPase, transmembrane domain"/>
    <property type="match status" value="3"/>
</dbReference>
<dbReference type="InterPro" id="IPR023214">
    <property type="entry name" value="HAD_sf"/>
</dbReference>
<comment type="subcellular location">
    <subcellularLocation>
        <location evidence="1">Cell membrane</location>
        <topology evidence="1">Multi-pass membrane protein</topology>
    </subcellularLocation>
</comment>
<dbReference type="SFLD" id="SFLDF00027">
    <property type="entry name" value="p-type_atpase"/>
    <property type="match status" value="1"/>
</dbReference>
<evidence type="ECO:0000256" key="5">
    <source>
        <dbReference type="ARBA" id="ARBA00022801"/>
    </source>
</evidence>
<evidence type="ECO:0000256" key="11">
    <source>
        <dbReference type="ARBA" id="ARBA00034320"/>
    </source>
</evidence>
<evidence type="ECO:0000256" key="4">
    <source>
        <dbReference type="ARBA" id="ARBA00022741"/>
    </source>
</evidence>
<feature type="signal peptide" evidence="15">
    <location>
        <begin position="1"/>
        <end position="18"/>
    </location>
</feature>
<organism evidence="17 18">
    <name type="scientific">Durusdinium trenchii</name>
    <dbReference type="NCBI Taxonomy" id="1381693"/>
    <lineage>
        <taxon>Eukaryota</taxon>
        <taxon>Sar</taxon>
        <taxon>Alveolata</taxon>
        <taxon>Dinophyceae</taxon>
        <taxon>Suessiales</taxon>
        <taxon>Symbiodiniaceae</taxon>
        <taxon>Durusdinium</taxon>
    </lineage>
</organism>
<evidence type="ECO:0000256" key="13">
    <source>
        <dbReference type="SAM" id="MobiDB-lite"/>
    </source>
</evidence>
<evidence type="ECO:0000256" key="3">
    <source>
        <dbReference type="ARBA" id="ARBA00022692"/>
    </source>
</evidence>
<dbReference type="Gene3D" id="3.40.50.1000">
    <property type="entry name" value="HAD superfamily/HAD-like"/>
    <property type="match status" value="2"/>
</dbReference>
<dbReference type="Pfam" id="PF00689">
    <property type="entry name" value="Cation_ATPase_C"/>
    <property type="match status" value="1"/>
</dbReference>
<evidence type="ECO:0000256" key="14">
    <source>
        <dbReference type="SAM" id="Phobius"/>
    </source>
</evidence>
<dbReference type="Gene3D" id="3.40.50.300">
    <property type="entry name" value="P-loop containing nucleotide triphosphate hydrolases"/>
    <property type="match status" value="1"/>
</dbReference>
<feature type="chain" id="PRO_5047244654" description="CobW C-terminal domain-containing protein" evidence="15">
    <location>
        <begin position="19"/>
        <end position="1468"/>
    </location>
</feature>
<feature type="compositionally biased region" description="Basic and acidic residues" evidence="13">
    <location>
        <begin position="539"/>
        <end position="548"/>
    </location>
</feature>
<feature type="transmembrane region" description="Helical" evidence="14">
    <location>
        <begin position="1245"/>
        <end position="1268"/>
    </location>
</feature>
<feature type="transmembrane region" description="Helical" evidence="14">
    <location>
        <begin position="1275"/>
        <end position="1294"/>
    </location>
</feature>
<dbReference type="EMBL" id="CAXAMN010016669">
    <property type="protein sequence ID" value="CAK9048814.1"/>
    <property type="molecule type" value="Genomic_DNA"/>
</dbReference>
<dbReference type="PANTHER" id="PTHR43294:SF21">
    <property type="entry name" value="CATION TRANSPORTING ATPASE"/>
    <property type="match status" value="1"/>
</dbReference>
<dbReference type="Gene3D" id="3.30.1220.10">
    <property type="entry name" value="CobW-like, C-terminal domain"/>
    <property type="match status" value="1"/>
</dbReference>
<keyword evidence="9 14" id="KW-0472">Membrane</keyword>
<dbReference type="InterPro" id="IPR011629">
    <property type="entry name" value="CobW-like_C"/>
</dbReference>
<dbReference type="InterPro" id="IPR059000">
    <property type="entry name" value="ATPase_P-type_domA"/>
</dbReference>
<keyword evidence="4" id="KW-0547">Nucleotide-binding</keyword>
<dbReference type="Proteomes" id="UP001642484">
    <property type="component" value="Unassembled WGS sequence"/>
</dbReference>
<evidence type="ECO:0000313" key="17">
    <source>
        <dbReference type="EMBL" id="CAK9048814.1"/>
    </source>
</evidence>
<dbReference type="InterPro" id="IPR003495">
    <property type="entry name" value="CobW/HypB/UreG_nucleotide-bd"/>
</dbReference>
<keyword evidence="10" id="KW-0143">Chaperone</keyword>
<keyword evidence="8 14" id="KW-1133">Transmembrane helix</keyword>
<comment type="similarity">
    <text evidence="11">Belongs to the SIMIBI class G3E GTPase family. ZNG1 subfamily.</text>
</comment>
<dbReference type="InterPro" id="IPR008250">
    <property type="entry name" value="ATPase_P-typ_transduc_dom_A_sf"/>
</dbReference>
<dbReference type="InterPro" id="IPR006068">
    <property type="entry name" value="ATPase_P-typ_cation-transptr_C"/>
</dbReference>
<comment type="caution">
    <text evidence="17">The sequence shown here is derived from an EMBL/GenBank/DDBJ whole genome shotgun (WGS) entry which is preliminary data.</text>
</comment>
<dbReference type="PROSITE" id="PS00154">
    <property type="entry name" value="ATPASE_E1_E2"/>
    <property type="match status" value="1"/>
</dbReference>
<evidence type="ECO:0000313" key="18">
    <source>
        <dbReference type="Proteomes" id="UP001642484"/>
    </source>
</evidence>
<dbReference type="PANTHER" id="PTHR43294">
    <property type="entry name" value="SODIUM/POTASSIUM-TRANSPORTING ATPASE SUBUNIT ALPHA"/>
    <property type="match status" value="1"/>
</dbReference>
<keyword evidence="18" id="KW-1185">Reference proteome</keyword>
<dbReference type="Gene3D" id="3.40.1110.10">
    <property type="entry name" value="Calcium-transporting ATPase, cytoplasmic domain N"/>
    <property type="match status" value="1"/>
</dbReference>
<evidence type="ECO:0000256" key="1">
    <source>
        <dbReference type="ARBA" id="ARBA00004651"/>
    </source>
</evidence>
<dbReference type="InterPro" id="IPR027417">
    <property type="entry name" value="P-loop_NTPase"/>
</dbReference>
<keyword evidence="6" id="KW-0067">ATP-binding</keyword>
<dbReference type="CDD" id="cd03112">
    <property type="entry name" value="CobW-like"/>
    <property type="match status" value="1"/>
</dbReference>
<keyword evidence="3 14" id="KW-0812">Transmembrane</keyword>
<evidence type="ECO:0000259" key="16">
    <source>
        <dbReference type="SMART" id="SM00833"/>
    </source>
</evidence>
<dbReference type="InterPro" id="IPR018303">
    <property type="entry name" value="ATPase_P-typ_P_site"/>
</dbReference>
<evidence type="ECO:0000256" key="10">
    <source>
        <dbReference type="ARBA" id="ARBA00023186"/>
    </source>
</evidence>
<proteinExistence type="inferred from homology"/>
<dbReference type="SUPFAM" id="SSF52540">
    <property type="entry name" value="P-loop containing nucleoside triphosphate hydrolases"/>
    <property type="match status" value="1"/>
</dbReference>
<protein>
    <recommendedName>
        <fullName evidence="16">CobW C-terminal domain-containing protein</fullName>
    </recommendedName>
</protein>
<keyword evidence="15" id="KW-0732">Signal</keyword>
<feature type="region of interest" description="Disordered" evidence="13">
    <location>
        <begin position="31"/>
        <end position="68"/>
    </location>
</feature>
<dbReference type="SUPFAM" id="SSF56784">
    <property type="entry name" value="HAD-like"/>
    <property type="match status" value="1"/>
</dbReference>
<dbReference type="InterPro" id="IPR036627">
    <property type="entry name" value="CobW-likC_sf"/>
</dbReference>
<dbReference type="NCBIfam" id="TIGR01494">
    <property type="entry name" value="ATPase_P-type"/>
    <property type="match status" value="2"/>
</dbReference>
<dbReference type="InterPro" id="IPR044492">
    <property type="entry name" value="P_typ_ATPase_HD_dom"/>
</dbReference>
<dbReference type="InterPro" id="IPR023299">
    <property type="entry name" value="ATPase_P-typ_cyto_dom_N"/>
</dbReference>
<evidence type="ECO:0000256" key="6">
    <source>
        <dbReference type="ARBA" id="ARBA00022840"/>
    </source>
</evidence>
<dbReference type="InterPro" id="IPR050510">
    <property type="entry name" value="Cation_transp_ATPase_P-type"/>
</dbReference>
<dbReference type="Pfam" id="PF02492">
    <property type="entry name" value="cobW"/>
    <property type="match status" value="1"/>
</dbReference>
<evidence type="ECO:0000256" key="12">
    <source>
        <dbReference type="ARBA" id="ARBA00049117"/>
    </source>
</evidence>
<dbReference type="Pfam" id="PF00122">
    <property type="entry name" value="E1-E2_ATPase"/>
    <property type="match status" value="1"/>
</dbReference>
<dbReference type="InterPro" id="IPR023298">
    <property type="entry name" value="ATPase_P-typ_TM_dom_sf"/>
</dbReference>
<feature type="transmembrane region" description="Helical" evidence="14">
    <location>
        <begin position="1314"/>
        <end position="1339"/>
    </location>
</feature>